<evidence type="ECO:0000313" key="17">
    <source>
        <dbReference type="Ensembl" id="ENSABRP00000005825.1"/>
    </source>
</evidence>
<dbReference type="CDD" id="cd01756">
    <property type="entry name" value="PLAT_repeat"/>
    <property type="match status" value="3"/>
</dbReference>
<dbReference type="FunFam" id="3.10.20.230:FF:000006">
    <property type="entry name" value="Oxygen-regulated protein 1"/>
    <property type="match status" value="1"/>
</dbReference>
<dbReference type="PROSITE" id="PS50095">
    <property type="entry name" value="PLAT"/>
    <property type="match status" value="6"/>
</dbReference>
<evidence type="ECO:0000256" key="9">
    <source>
        <dbReference type="ARBA" id="ARBA00023273"/>
    </source>
</evidence>
<evidence type="ECO:0000256" key="12">
    <source>
        <dbReference type="ARBA" id="ARBA00046756"/>
    </source>
</evidence>
<feature type="region of interest" description="Disordered" evidence="14">
    <location>
        <begin position="782"/>
        <end position="811"/>
    </location>
</feature>
<dbReference type="InterPro" id="IPR003533">
    <property type="entry name" value="Doublecortin_dom"/>
</dbReference>
<dbReference type="Proteomes" id="UP000694426">
    <property type="component" value="Unplaced"/>
</dbReference>
<evidence type="ECO:0000256" key="6">
    <source>
        <dbReference type="ARBA" id="ARBA00022794"/>
    </source>
</evidence>
<feature type="domain" description="Doublecortin" evidence="16">
    <location>
        <begin position="40"/>
        <end position="122"/>
    </location>
</feature>
<reference evidence="17" key="1">
    <citation type="submission" date="2025-08" db="UniProtKB">
        <authorList>
            <consortium name="Ensembl"/>
        </authorList>
    </citation>
    <scope>IDENTIFICATION</scope>
</reference>
<dbReference type="GO" id="GO:0032391">
    <property type="term" value="C:photoreceptor connecting cilium"/>
    <property type="evidence" value="ECO:0007669"/>
    <property type="project" value="UniProtKB-ARBA"/>
</dbReference>
<feature type="domain" description="Doublecortin" evidence="16">
    <location>
        <begin position="165"/>
        <end position="244"/>
    </location>
</feature>
<dbReference type="Gene3D" id="2.80.10.50">
    <property type="match status" value="2"/>
</dbReference>
<dbReference type="Ensembl" id="ENSABRT00000008409.1">
    <property type="protein sequence ID" value="ENSABRP00000005825.1"/>
    <property type="gene ID" value="ENSABRG00000005359.1"/>
</dbReference>
<evidence type="ECO:0000256" key="4">
    <source>
        <dbReference type="ARBA" id="ARBA00022606"/>
    </source>
</evidence>
<keyword evidence="4" id="KW-0716">Sensory transduction</keyword>
<evidence type="ECO:0000256" key="3">
    <source>
        <dbReference type="ARBA" id="ARBA00022490"/>
    </source>
</evidence>
<keyword evidence="5" id="KW-0677">Repeat</keyword>
<feature type="domain" description="PLAT" evidence="15">
    <location>
        <begin position="924"/>
        <end position="1041"/>
    </location>
</feature>
<keyword evidence="9" id="KW-0966">Cell projection</keyword>
<comment type="caution">
    <text evidence="13">Lacks conserved residue(s) required for the propagation of feature annotation.</text>
</comment>
<dbReference type="CDD" id="cd23312">
    <property type="entry name" value="beta-trefoil_FGF_RP1"/>
    <property type="match status" value="2"/>
</dbReference>
<evidence type="ECO:0000256" key="2">
    <source>
        <dbReference type="ARBA" id="ARBA00004504"/>
    </source>
</evidence>
<feature type="region of interest" description="Disordered" evidence="14">
    <location>
        <begin position="1"/>
        <end position="27"/>
    </location>
</feature>
<comment type="subcellular location">
    <subcellularLocation>
        <location evidence="2">Cell projection</location>
        <location evidence="2">Cilium</location>
        <location evidence="2">Photoreceptor outer segment</location>
    </subcellularLocation>
    <subcellularLocation>
        <location evidence="1">Cytoplasm</location>
        <location evidence="1">Cytoskeleton</location>
        <location evidence="1">Cilium axoneme</location>
    </subcellularLocation>
</comment>
<dbReference type="FunFam" id="3.10.20.230:FF:000007">
    <property type="entry name" value="Oxygen-regulated protein 1"/>
    <property type="match status" value="1"/>
</dbReference>
<evidence type="ECO:0000259" key="16">
    <source>
        <dbReference type="PROSITE" id="PS50309"/>
    </source>
</evidence>
<reference evidence="17" key="2">
    <citation type="submission" date="2025-09" db="UniProtKB">
        <authorList>
            <consortium name="Ensembl"/>
        </authorList>
    </citation>
    <scope>IDENTIFICATION</scope>
</reference>
<feature type="domain" description="PLAT" evidence="15">
    <location>
        <begin position="272"/>
        <end position="386"/>
    </location>
</feature>
<organism evidence="17 18">
    <name type="scientific">Anser brachyrhynchus</name>
    <name type="common">Pink-footed goose</name>
    <dbReference type="NCBI Taxonomy" id="132585"/>
    <lineage>
        <taxon>Eukaryota</taxon>
        <taxon>Metazoa</taxon>
        <taxon>Chordata</taxon>
        <taxon>Craniata</taxon>
        <taxon>Vertebrata</taxon>
        <taxon>Euteleostomi</taxon>
        <taxon>Archelosauria</taxon>
        <taxon>Archosauria</taxon>
        <taxon>Dinosauria</taxon>
        <taxon>Saurischia</taxon>
        <taxon>Theropoda</taxon>
        <taxon>Coelurosauria</taxon>
        <taxon>Aves</taxon>
        <taxon>Neognathae</taxon>
        <taxon>Galloanserae</taxon>
        <taxon>Anseriformes</taxon>
        <taxon>Anatidae</taxon>
        <taxon>Anserinae</taxon>
        <taxon>Anser</taxon>
    </lineage>
</organism>
<dbReference type="PANTHER" id="PTHR45901:SF7">
    <property type="entry name" value="OXYGEN-REGULATED PROTEIN 1"/>
    <property type="match status" value="1"/>
</dbReference>
<keyword evidence="6" id="KW-0970">Cilium biogenesis/degradation</keyword>
<evidence type="ECO:0000256" key="14">
    <source>
        <dbReference type="SAM" id="MobiDB-lite"/>
    </source>
</evidence>
<dbReference type="CDD" id="cd17147">
    <property type="entry name" value="DCX2_RP1"/>
    <property type="match status" value="1"/>
</dbReference>
<comment type="function">
    <text evidence="10">Microtubule-associated protein regulating the stability and length of the microtubule-based axoneme of photoreceptors. Required for the differentiation of photoreceptor cells, it plays a role in the organization of the outer segment of rod and cone photoreceptors ensuring the correct orientation and higher-order stacking of outer segment disks along the photoreceptor axoneme.</text>
</comment>
<feature type="domain" description="PLAT" evidence="15">
    <location>
        <begin position="812"/>
        <end position="912"/>
    </location>
</feature>
<dbReference type="SUPFAM" id="SSF49723">
    <property type="entry name" value="Lipase/lipooxygenase domain (PLAT/LH2 domain)"/>
    <property type="match status" value="6"/>
</dbReference>
<feature type="domain" description="PLAT" evidence="15">
    <location>
        <begin position="1046"/>
        <end position="1164"/>
    </location>
</feature>
<feature type="domain" description="PLAT" evidence="15">
    <location>
        <begin position="398"/>
        <end position="515"/>
    </location>
</feature>
<dbReference type="InterPro" id="IPR036392">
    <property type="entry name" value="PLAT/LH2_dom_sf"/>
</dbReference>
<evidence type="ECO:0000256" key="13">
    <source>
        <dbReference type="PROSITE-ProRule" id="PRU00152"/>
    </source>
</evidence>
<evidence type="ECO:0000256" key="7">
    <source>
        <dbReference type="ARBA" id="ARBA00023069"/>
    </source>
</evidence>
<feature type="domain" description="PLAT" evidence="15">
    <location>
        <begin position="1176"/>
        <end position="1296"/>
    </location>
</feature>
<dbReference type="GO" id="GO:0009416">
    <property type="term" value="P:response to light stimulus"/>
    <property type="evidence" value="ECO:0007669"/>
    <property type="project" value="UniProtKB-ARBA"/>
</dbReference>
<evidence type="ECO:0000256" key="10">
    <source>
        <dbReference type="ARBA" id="ARBA00043933"/>
    </source>
</evidence>
<comment type="subunit">
    <text evidence="12">Interacts (via the doublecortin domains) with microtubules. Interacts with RP1L1. Interacts with MAK.</text>
</comment>
<evidence type="ECO:0000256" key="11">
    <source>
        <dbReference type="ARBA" id="ARBA00044186"/>
    </source>
</evidence>
<dbReference type="SUPFAM" id="SSF50353">
    <property type="entry name" value="Cytokine"/>
    <property type="match status" value="2"/>
</dbReference>
<dbReference type="Gene3D" id="2.40.180.10">
    <property type="entry name" value="Catalase core domain"/>
    <property type="match status" value="3"/>
</dbReference>
<feature type="compositionally biased region" description="Polar residues" evidence="14">
    <location>
        <begin position="7"/>
        <end position="27"/>
    </location>
</feature>
<evidence type="ECO:0000256" key="8">
    <source>
        <dbReference type="ARBA" id="ARBA00023212"/>
    </source>
</evidence>
<dbReference type="SMART" id="SM00537">
    <property type="entry name" value="DCX"/>
    <property type="match status" value="2"/>
</dbReference>
<keyword evidence="8" id="KW-0206">Cytoskeleton</keyword>
<dbReference type="GO" id="GO:0030030">
    <property type="term" value="P:cell projection organization"/>
    <property type="evidence" value="ECO:0007669"/>
    <property type="project" value="UniProtKB-KW"/>
</dbReference>
<keyword evidence="18" id="KW-1185">Reference proteome</keyword>
<protein>
    <recommendedName>
        <fullName evidence="11">Oxygen-regulated protein 1</fullName>
    </recommendedName>
</protein>
<dbReference type="GO" id="GO:0001750">
    <property type="term" value="C:photoreceptor outer segment"/>
    <property type="evidence" value="ECO:0007669"/>
    <property type="project" value="UniProtKB-SubCell"/>
</dbReference>
<dbReference type="InterPro" id="IPR001024">
    <property type="entry name" value="PLAT/LH2_dom"/>
</dbReference>
<dbReference type="GO" id="GO:0035556">
    <property type="term" value="P:intracellular signal transduction"/>
    <property type="evidence" value="ECO:0007669"/>
    <property type="project" value="InterPro"/>
</dbReference>
<dbReference type="InterPro" id="IPR052970">
    <property type="entry name" value="Inner_ear_hair_cell_LOXHD"/>
</dbReference>
<dbReference type="InterPro" id="IPR008996">
    <property type="entry name" value="IL1/FGF"/>
</dbReference>
<keyword evidence="3" id="KW-0963">Cytoplasm</keyword>
<evidence type="ECO:0000259" key="15">
    <source>
        <dbReference type="PROSITE" id="PS50095"/>
    </source>
</evidence>
<dbReference type="GO" id="GO:0005930">
    <property type="term" value="C:axoneme"/>
    <property type="evidence" value="ECO:0007669"/>
    <property type="project" value="UniProtKB-SubCell"/>
</dbReference>
<dbReference type="SUPFAM" id="SSF89837">
    <property type="entry name" value="Doublecortin (DC)"/>
    <property type="match status" value="2"/>
</dbReference>
<dbReference type="Gene3D" id="3.10.20.230">
    <property type="entry name" value="Doublecortin domain"/>
    <property type="match status" value="2"/>
</dbReference>
<keyword evidence="7" id="KW-0969">Cilium</keyword>
<dbReference type="CDD" id="cd17145">
    <property type="entry name" value="DCX1_RP1"/>
    <property type="match status" value="1"/>
</dbReference>
<dbReference type="GeneTree" id="ENSGT00940000154242"/>
<dbReference type="PANTHER" id="PTHR45901">
    <property type="entry name" value="PROTEIN CBG12474"/>
    <property type="match status" value="1"/>
</dbReference>
<evidence type="ECO:0000256" key="1">
    <source>
        <dbReference type="ARBA" id="ARBA00004430"/>
    </source>
</evidence>
<dbReference type="PROSITE" id="PS50309">
    <property type="entry name" value="DC"/>
    <property type="match status" value="2"/>
</dbReference>
<dbReference type="Gene3D" id="2.60.60.20">
    <property type="entry name" value="PLAT/LH2 domain"/>
    <property type="match status" value="3"/>
</dbReference>
<sequence length="1318" mass="148333">FLEKLETPSTSYSVNQPNSSESEQSLSTRHFNVTEPVVAKRICFYKSGDPQFNGIKMVINNRSYKTFDALLDSLSKRVPLPFGVRNISTPKGRHCITNLEDLEDGKSYICSHQRKMKPINLERASKKPLPWQISRPISARRRAVQLARENEVGFGHRERKITTPKKILVFKNGDVRLRRTIILGKRNTQTFEAFLDYMSELMQYPVLKLYTTDGRKVPNLQALILCSGAVVAAGREPFKPSNYDSLGYSRPAKLLGIANRVYPKANAKSETRKWKVSVLTSDMPSAETSSKVYITLYGDHRNSGPIFLDGEEGKLFQRGNEDIFTVHTGNIGNLYKIRVGHTNSGNSPAWHCEELLNLFSGEQFSFPAHRWLAWDQANGETSMELPVFCQGQPVLPVTVYEVHVTTGELWNAGTEADVYISIYGEKGDTGSRQLLRSQKPKKFLKGQTDMFSVEAVHLGHLYKIVIGHNGLGSGNGWYLDKVVIKDPITDLDYTFLCHRWLDSGQDDGNIARELTWAAEKWKFQKGNTLQFYNRLTGGFICLSPDSKVDALGDKKNKYGLFDVIVKRGNICIFSSHQIPHLALALVNGYATGKTCCELRVHLQPNGSAILESARNPGHTVTFNLQGKVADDTTGYAGLSREFVVHVKGVFHHGAIILLNTNLCQALSLRPDGSCSGTGQQQQESYWKVHKIGSGVCMFESVRNPRMYLKIKDGQCNGTGTGDEYCHFKIEKNLEAGSVSLESVRNKGMYVGLLPDGQTKPVINIGENNIFFYPQIIKFGREKPMGTSAAPNQEKKEEMRNPQGGECPPPSADEWKVSMMTGNAGTQVNVTLWIYGDRGAFGPITLGKDNRKQLFLPRQEDEFQVANEDYSQSEWNLQSVTLQHLMSKKTLNFPANTWLSKNSVDRDFVFELPVVEAGKPIYPIVLYHVYVYTGDLEQADTDSAVYLCIYGKRGDSGLRLLRKSGIPVKFRRGKVNAFEVEAVSLGKLQKVLLRCEANSKSQYWYCDKVIVREAENNLEYVFNCKRWLPFMSQGVIHSEIDLYPQEGDWKITVVTGDFETAGTTATVSLYAYGEKKASGPIILGSGKHQLFNPNSEDTFKINLRDLGQLYKIRIGHDNTGNDPSWYLEEVRLERLVPLSQEEICLPIECWLAEDKGEGDTWRELAIRNPTKELLPLLVYEIHVYTGAKLGAEADFNVYINLIGTRGDAGKRKLHRSKNNNVKFQHGQMDIFFIKAVSLGDLEKVLISHDGAAPGNGWFLDKIVIKYKEGKEAQEVVFPCNRWLDEYQDDGKTQRELTAKSKYFVTDFFFCGNNTVLFTA</sequence>
<dbReference type="GO" id="GO:0001917">
    <property type="term" value="C:photoreceptor inner segment"/>
    <property type="evidence" value="ECO:0007669"/>
    <property type="project" value="UniProtKB-ARBA"/>
</dbReference>
<dbReference type="SMART" id="SM00308">
    <property type="entry name" value="LH2"/>
    <property type="match status" value="5"/>
</dbReference>
<accession>A0A8B9I369</accession>
<dbReference type="Pfam" id="PF03607">
    <property type="entry name" value="DCX"/>
    <property type="match status" value="2"/>
</dbReference>
<proteinExistence type="predicted"/>
<name>A0A8B9I369_9AVES</name>
<dbReference type="Pfam" id="PF01477">
    <property type="entry name" value="PLAT"/>
    <property type="match status" value="6"/>
</dbReference>
<dbReference type="InterPro" id="IPR036572">
    <property type="entry name" value="Doublecortin_dom_sf"/>
</dbReference>
<evidence type="ECO:0000256" key="5">
    <source>
        <dbReference type="ARBA" id="ARBA00022737"/>
    </source>
</evidence>
<evidence type="ECO:0000313" key="18">
    <source>
        <dbReference type="Proteomes" id="UP000694426"/>
    </source>
</evidence>